<feature type="transmembrane region" description="Helical" evidence="1">
    <location>
        <begin position="39"/>
        <end position="60"/>
    </location>
</feature>
<sequence length="139" mass="16021">MNYNFWADATAVTHFLTIVAVIVGLLISFRYKRFRPWEAGALVAIVMLWSYYGNCPLTILEEKLRVLAGNPSGITNIGFLPFYANKLFGMSFTSLTVQRTTFFTGGALFFASIEWLSPVMHYELFKIRRLFRRAKRKFA</sequence>
<reference evidence="2 3" key="1">
    <citation type="journal article" date="2016" name="Nat. Commun.">
        <title>Thousands of microbial genomes shed light on interconnected biogeochemical processes in an aquifer system.</title>
        <authorList>
            <person name="Anantharaman K."/>
            <person name="Brown C.T."/>
            <person name="Hug L.A."/>
            <person name="Sharon I."/>
            <person name="Castelle C.J."/>
            <person name="Probst A.J."/>
            <person name="Thomas B.C."/>
            <person name="Singh A."/>
            <person name="Wilkins M.J."/>
            <person name="Karaoz U."/>
            <person name="Brodie E.L."/>
            <person name="Williams K.H."/>
            <person name="Hubbard S.S."/>
            <person name="Banfield J.F."/>
        </authorList>
    </citation>
    <scope>NUCLEOTIDE SEQUENCE [LARGE SCALE GENOMIC DNA]</scope>
</reference>
<evidence type="ECO:0000256" key="1">
    <source>
        <dbReference type="SAM" id="Phobius"/>
    </source>
</evidence>
<name>A0A1G2T1K4_9BACT</name>
<keyword evidence="1" id="KW-0812">Transmembrane</keyword>
<dbReference type="Proteomes" id="UP000178612">
    <property type="component" value="Unassembled WGS sequence"/>
</dbReference>
<dbReference type="EMBL" id="MHVJ01000015">
    <property type="protein sequence ID" value="OHA91012.1"/>
    <property type="molecule type" value="Genomic_DNA"/>
</dbReference>
<comment type="caution">
    <text evidence="2">The sequence shown here is derived from an EMBL/GenBank/DDBJ whole genome shotgun (WGS) entry which is preliminary data.</text>
</comment>
<protein>
    <recommendedName>
        <fullName evidence="4">DUF2784 domain-containing protein</fullName>
    </recommendedName>
</protein>
<feature type="transmembrane region" description="Helical" evidence="1">
    <location>
        <begin position="6"/>
        <end position="27"/>
    </location>
</feature>
<organism evidence="2 3">
    <name type="scientific">Candidatus Zambryskibacteria bacterium RIFCSPHIGHO2_01_FULL_49_18</name>
    <dbReference type="NCBI Taxonomy" id="1802740"/>
    <lineage>
        <taxon>Bacteria</taxon>
        <taxon>Candidatus Zambryskiibacteriota</taxon>
    </lineage>
</organism>
<gene>
    <name evidence="2" type="ORF">A2758_01310</name>
</gene>
<dbReference type="AlphaFoldDB" id="A0A1G2T1K4"/>
<accession>A0A1G2T1K4</accession>
<feature type="transmembrane region" description="Helical" evidence="1">
    <location>
        <begin position="102"/>
        <end position="125"/>
    </location>
</feature>
<evidence type="ECO:0000313" key="2">
    <source>
        <dbReference type="EMBL" id="OHA91012.1"/>
    </source>
</evidence>
<proteinExistence type="predicted"/>
<evidence type="ECO:0000313" key="3">
    <source>
        <dbReference type="Proteomes" id="UP000178612"/>
    </source>
</evidence>
<evidence type="ECO:0008006" key="4">
    <source>
        <dbReference type="Google" id="ProtNLM"/>
    </source>
</evidence>
<dbReference type="InterPro" id="IPR021218">
    <property type="entry name" value="DUF2784"/>
</dbReference>
<dbReference type="Pfam" id="PF10861">
    <property type="entry name" value="DUF2784"/>
    <property type="match status" value="1"/>
</dbReference>
<keyword evidence="1" id="KW-1133">Transmembrane helix</keyword>
<keyword evidence="1" id="KW-0472">Membrane</keyword>